<dbReference type="AlphaFoldDB" id="G9PB88"/>
<dbReference type="Proteomes" id="UP000005426">
    <property type="component" value="Unassembled WGS sequence"/>
</dbReference>
<sequence>MIPIRRRLPERQTAVHRSMMAYFAARWCPCAAVQACSGGVSCGLYLISPDTGKQATLECHQIGLPQPGLP</sequence>
<proteinExistence type="predicted"/>
<dbReference type="HOGENOM" id="CLU_2758105_0_0_1"/>
<keyword evidence="2" id="KW-1185">Reference proteome</keyword>
<gene>
    <name evidence="1" type="ORF">TRIATDRAFT_253690</name>
</gene>
<protein>
    <submittedName>
        <fullName evidence="1">Uncharacterized protein</fullName>
    </submittedName>
</protein>
<evidence type="ECO:0000313" key="2">
    <source>
        <dbReference type="Proteomes" id="UP000005426"/>
    </source>
</evidence>
<comment type="caution">
    <text evidence="1">The sequence shown here is derived from an EMBL/GenBank/DDBJ whole genome shotgun (WGS) entry which is preliminary data.</text>
</comment>
<reference evidence="1 2" key="1">
    <citation type="journal article" date="2011" name="Genome Biol.">
        <title>Comparative genome sequence analysis underscores mycoparasitism as the ancestral life style of Trichoderma.</title>
        <authorList>
            <person name="Kubicek C.P."/>
            <person name="Herrera-Estrella A."/>
            <person name="Seidl-Seiboth V."/>
            <person name="Martinez D.A."/>
            <person name="Druzhinina I.S."/>
            <person name="Thon M."/>
            <person name="Zeilinger S."/>
            <person name="Casas-Flores S."/>
            <person name="Horwitz B.A."/>
            <person name="Mukherjee P.K."/>
            <person name="Mukherjee M."/>
            <person name="Kredics L."/>
            <person name="Alcaraz L.D."/>
            <person name="Aerts A."/>
            <person name="Antal Z."/>
            <person name="Atanasova L."/>
            <person name="Cervantes-Badillo M.G."/>
            <person name="Challacombe J."/>
            <person name="Chertkov O."/>
            <person name="McCluskey K."/>
            <person name="Coulpier F."/>
            <person name="Deshpande N."/>
            <person name="von Doehren H."/>
            <person name="Ebbole D.J."/>
            <person name="Esquivel-Naranjo E.U."/>
            <person name="Fekete E."/>
            <person name="Flipphi M."/>
            <person name="Glaser F."/>
            <person name="Gomez-Rodriguez E.Y."/>
            <person name="Gruber S."/>
            <person name="Han C."/>
            <person name="Henrissat B."/>
            <person name="Hermosa R."/>
            <person name="Hernandez-Onate M."/>
            <person name="Karaffa L."/>
            <person name="Kosti I."/>
            <person name="Le Crom S."/>
            <person name="Lindquist E."/>
            <person name="Lucas S."/>
            <person name="Luebeck M."/>
            <person name="Luebeck P.S."/>
            <person name="Margeot A."/>
            <person name="Metz B."/>
            <person name="Misra M."/>
            <person name="Nevalainen H."/>
            <person name="Omann M."/>
            <person name="Packer N."/>
            <person name="Perrone G."/>
            <person name="Uresti-Rivera E.E."/>
            <person name="Salamov A."/>
            <person name="Schmoll M."/>
            <person name="Seiboth B."/>
            <person name="Shapiro H."/>
            <person name="Sukno S."/>
            <person name="Tamayo-Ramos J.A."/>
            <person name="Tisch D."/>
            <person name="Wiest A."/>
            <person name="Wilkinson H.H."/>
            <person name="Zhang M."/>
            <person name="Coutinho P.M."/>
            <person name="Kenerley C.M."/>
            <person name="Monte E."/>
            <person name="Baker S.E."/>
            <person name="Grigoriev I.V."/>
        </authorList>
    </citation>
    <scope>NUCLEOTIDE SEQUENCE [LARGE SCALE GENOMIC DNA]</scope>
    <source>
        <strain evidence="2">ATCC 20476 / IMI 206040</strain>
    </source>
</reference>
<accession>G9PB88</accession>
<organism evidence="1 2">
    <name type="scientific">Hypocrea atroviridis (strain ATCC 20476 / IMI 206040)</name>
    <name type="common">Trichoderma atroviride</name>
    <dbReference type="NCBI Taxonomy" id="452589"/>
    <lineage>
        <taxon>Eukaryota</taxon>
        <taxon>Fungi</taxon>
        <taxon>Dikarya</taxon>
        <taxon>Ascomycota</taxon>
        <taxon>Pezizomycotina</taxon>
        <taxon>Sordariomycetes</taxon>
        <taxon>Hypocreomycetidae</taxon>
        <taxon>Hypocreales</taxon>
        <taxon>Hypocreaceae</taxon>
        <taxon>Trichoderma</taxon>
    </lineage>
</organism>
<evidence type="ECO:0000313" key="1">
    <source>
        <dbReference type="EMBL" id="EHK39637.1"/>
    </source>
</evidence>
<dbReference type="EMBL" id="ABDG02000029">
    <property type="protein sequence ID" value="EHK39637.1"/>
    <property type="molecule type" value="Genomic_DNA"/>
</dbReference>
<name>G9PB88_HYPAI</name>